<dbReference type="Pfam" id="PF06718">
    <property type="entry name" value="DUF1203"/>
    <property type="match status" value="1"/>
</dbReference>
<protein>
    <submittedName>
        <fullName evidence="1">DUF1203 domain-containing protein</fullName>
    </submittedName>
</protein>
<dbReference type="InterPro" id="IPR009593">
    <property type="entry name" value="DUF1203"/>
</dbReference>
<proteinExistence type="predicted"/>
<reference evidence="2" key="1">
    <citation type="journal article" date="2019" name="Int. J. Syst. Evol. Microbiol.">
        <title>The Global Catalogue of Microorganisms (GCM) 10K type strain sequencing project: providing services to taxonomists for standard genome sequencing and annotation.</title>
        <authorList>
            <consortium name="The Broad Institute Genomics Platform"/>
            <consortium name="The Broad Institute Genome Sequencing Center for Infectious Disease"/>
            <person name="Wu L."/>
            <person name="Ma J."/>
        </authorList>
    </citation>
    <scope>NUCLEOTIDE SEQUENCE [LARGE SCALE GENOMIC DNA]</scope>
    <source>
        <strain evidence="2">JCM 12125</strain>
    </source>
</reference>
<sequence>MTWRIEALPLDPFTRYFAMTDAELAEVGARRMIADAPNSAPCRVSLRDADVGDALILVNHAHLTAPSSPYRQAGPIFVREIAEQSPAFVDAVPDMVSTRLVSARAFDRDAMMLDADVVPGADLAPRLDQWFADPAVDQVQIHTARRGCYLARAVRQEMSLP</sequence>
<gene>
    <name evidence="1" type="ORF">ACFPIE_10355</name>
</gene>
<dbReference type="EMBL" id="JBHSLF010000020">
    <property type="protein sequence ID" value="MFC5344318.1"/>
    <property type="molecule type" value="Genomic_DNA"/>
</dbReference>
<dbReference type="RefSeq" id="WP_374037118.1">
    <property type="nucleotide sequence ID" value="NZ_CP169082.1"/>
</dbReference>
<accession>A0ABW0FVM6</accession>
<name>A0ABW0FVM6_9CAUL</name>
<evidence type="ECO:0000313" key="1">
    <source>
        <dbReference type="EMBL" id="MFC5344318.1"/>
    </source>
</evidence>
<organism evidence="1 2">
    <name type="scientific">Brevundimonas staleyi</name>
    <dbReference type="NCBI Taxonomy" id="74326"/>
    <lineage>
        <taxon>Bacteria</taxon>
        <taxon>Pseudomonadati</taxon>
        <taxon>Pseudomonadota</taxon>
        <taxon>Alphaproteobacteria</taxon>
        <taxon>Caulobacterales</taxon>
        <taxon>Caulobacteraceae</taxon>
        <taxon>Brevundimonas</taxon>
    </lineage>
</organism>
<comment type="caution">
    <text evidence="1">The sequence shown here is derived from an EMBL/GenBank/DDBJ whole genome shotgun (WGS) entry which is preliminary data.</text>
</comment>
<keyword evidence="2" id="KW-1185">Reference proteome</keyword>
<evidence type="ECO:0000313" key="2">
    <source>
        <dbReference type="Proteomes" id="UP001596152"/>
    </source>
</evidence>
<dbReference type="Proteomes" id="UP001596152">
    <property type="component" value="Unassembled WGS sequence"/>
</dbReference>
<dbReference type="PIRSF" id="PIRSF034110">
    <property type="entry name" value="DUF1203"/>
    <property type="match status" value="1"/>
</dbReference>